<dbReference type="PANTHER" id="PTHR15881">
    <property type="entry name" value="MARGINAL ZONE B- AND B1-CELL-SPECIFIC PROTEIN"/>
    <property type="match status" value="1"/>
</dbReference>
<name>A0A667G6F0_LYNCA</name>
<feature type="chain" id="PRO_5025460329" evidence="1">
    <location>
        <begin position="26"/>
        <end position="231"/>
    </location>
</feature>
<keyword evidence="1" id="KW-0732">Signal</keyword>
<sequence length="231" mass="24888">MLTEPAPQTMRLSLTLTLLLLGAWGIPGGLGDRAPLTATAPQLDDEEKYSAHMPAHLRCDACRAVAYQMWQHLAKAEAKLHTRDSGGQQELSESVYTDILDRSCSQTWQGYGVREVNQVKRLTGPGLSKGPEPNISVMITGGPPGPPGDGRNGGWNGDFGALISPLWGRQSLRLLLGSPRLSMTCLHYLGEFGEDQIYKAHQQGREALEALLCGGPQGACSEEAPVTKTEL</sequence>
<evidence type="ECO:0000313" key="3">
    <source>
        <dbReference type="Proteomes" id="UP000472241"/>
    </source>
</evidence>
<dbReference type="GO" id="GO:0034663">
    <property type="term" value="C:endoplasmic reticulum chaperone complex"/>
    <property type="evidence" value="ECO:0007669"/>
    <property type="project" value="TreeGrafter"/>
</dbReference>
<dbReference type="PANTHER" id="PTHR15881:SF2">
    <property type="entry name" value="MARGINAL ZONE B- AND B1-CELL-SPECIFIC PROTEIN"/>
    <property type="match status" value="1"/>
</dbReference>
<reference evidence="2" key="1">
    <citation type="submission" date="2025-08" db="UniProtKB">
        <authorList>
            <consortium name="Ensembl"/>
        </authorList>
    </citation>
    <scope>IDENTIFICATION</scope>
</reference>
<dbReference type="AlphaFoldDB" id="A0A667G6F0"/>
<dbReference type="Ensembl" id="ENSLCNT00005009833.1">
    <property type="protein sequence ID" value="ENSLCNP00005008759.1"/>
    <property type="gene ID" value="ENSLCNG00005005741.1"/>
</dbReference>
<evidence type="ECO:0000256" key="1">
    <source>
        <dbReference type="SAM" id="SignalP"/>
    </source>
</evidence>
<dbReference type="GO" id="GO:0030888">
    <property type="term" value="P:regulation of B cell proliferation"/>
    <property type="evidence" value="ECO:0007669"/>
    <property type="project" value="TreeGrafter"/>
</dbReference>
<dbReference type="GO" id="GO:0005576">
    <property type="term" value="C:extracellular region"/>
    <property type="evidence" value="ECO:0007669"/>
    <property type="project" value="TreeGrafter"/>
</dbReference>
<evidence type="ECO:0000313" key="2">
    <source>
        <dbReference type="Ensembl" id="ENSLCNP00005008759.1"/>
    </source>
</evidence>
<feature type="signal peptide" evidence="1">
    <location>
        <begin position="1"/>
        <end position="25"/>
    </location>
</feature>
<gene>
    <name evidence="2" type="primary">MZB1</name>
</gene>
<protein>
    <submittedName>
        <fullName evidence="2">Marginal zone B and B1 cell specific protein</fullName>
    </submittedName>
</protein>
<dbReference type="InterPro" id="IPR052682">
    <property type="entry name" value="MZB1"/>
</dbReference>
<keyword evidence="3" id="KW-1185">Reference proteome</keyword>
<proteinExistence type="predicted"/>
<organism evidence="2 3">
    <name type="scientific">Lynx canadensis</name>
    <name type="common">Canada lynx</name>
    <name type="synonym">Felis canadensis</name>
    <dbReference type="NCBI Taxonomy" id="61383"/>
    <lineage>
        <taxon>Eukaryota</taxon>
        <taxon>Metazoa</taxon>
        <taxon>Chordata</taxon>
        <taxon>Craniata</taxon>
        <taxon>Vertebrata</taxon>
        <taxon>Euteleostomi</taxon>
        <taxon>Mammalia</taxon>
        <taxon>Eutheria</taxon>
        <taxon>Laurasiatheria</taxon>
        <taxon>Carnivora</taxon>
        <taxon>Feliformia</taxon>
        <taxon>Felidae</taxon>
        <taxon>Felinae</taxon>
        <taxon>Lynx</taxon>
    </lineage>
</organism>
<dbReference type="Proteomes" id="UP000472241">
    <property type="component" value="Unplaced"/>
</dbReference>
<accession>A0A667G6F0</accession>
<reference evidence="2" key="2">
    <citation type="submission" date="2025-09" db="UniProtKB">
        <authorList>
            <consortium name="Ensembl"/>
        </authorList>
    </citation>
    <scope>IDENTIFICATION</scope>
</reference>